<dbReference type="PANTHER" id="PTHR33067:SF35">
    <property type="entry name" value="ASPARTIC PEPTIDASE DDI1-TYPE DOMAIN-CONTAINING PROTEIN"/>
    <property type="match status" value="1"/>
</dbReference>
<dbReference type="GO" id="GO:0003887">
    <property type="term" value="F:DNA-directed DNA polymerase activity"/>
    <property type="evidence" value="ECO:0007669"/>
    <property type="project" value="UniProtKB-KW"/>
</dbReference>
<evidence type="ECO:0000313" key="2">
    <source>
        <dbReference type="Proteomes" id="UP001151760"/>
    </source>
</evidence>
<dbReference type="CDD" id="cd00303">
    <property type="entry name" value="retropepsin_like"/>
    <property type="match status" value="1"/>
</dbReference>
<protein>
    <submittedName>
        <fullName evidence="1">DNA-directed DNA polymerase</fullName>
    </submittedName>
</protein>
<organism evidence="1 2">
    <name type="scientific">Tanacetum coccineum</name>
    <dbReference type="NCBI Taxonomy" id="301880"/>
    <lineage>
        <taxon>Eukaryota</taxon>
        <taxon>Viridiplantae</taxon>
        <taxon>Streptophyta</taxon>
        <taxon>Embryophyta</taxon>
        <taxon>Tracheophyta</taxon>
        <taxon>Spermatophyta</taxon>
        <taxon>Magnoliopsida</taxon>
        <taxon>eudicotyledons</taxon>
        <taxon>Gunneridae</taxon>
        <taxon>Pentapetalae</taxon>
        <taxon>asterids</taxon>
        <taxon>campanulids</taxon>
        <taxon>Asterales</taxon>
        <taxon>Asteraceae</taxon>
        <taxon>Asteroideae</taxon>
        <taxon>Anthemideae</taxon>
        <taxon>Anthemidinae</taxon>
        <taxon>Tanacetum</taxon>
    </lineage>
</organism>
<dbReference type="Proteomes" id="UP001151760">
    <property type="component" value="Unassembled WGS sequence"/>
</dbReference>
<keyword evidence="1" id="KW-0548">Nucleotidyltransferase</keyword>
<keyword evidence="1" id="KW-0808">Transferase</keyword>
<dbReference type="Gene3D" id="2.40.70.10">
    <property type="entry name" value="Acid Proteases"/>
    <property type="match status" value="1"/>
</dbReference>
<reference evidence="1" key="1">
    <citation type="journal article" date="2022" name="Int. J. Mol. Sci.">
        <title>Draft Genome of Tanacetum Coccineum: Genomic Comparison of Closely Related Tanacetum-Family Plants.</title>
        <authorList>
            <person name="Yamashiro T."/>
            <person name="Shiraishi A."/>
            <person name="Nakayama K."/>
            <person name="Satake H."/>
        </authorList>
    </citation>
    <scope>NUCLEOTIDE SEQUENCE</scope>
</reference>
<proteinExistence type="predicted"/>
<keyword evidence="1" id="KW-0239">DNA-directed DNA polymerase</keyword>
<gene>
    <name evidence="1" type="ORF">Tco_0988869</name>
</gene>
<feature type="non-terminal residue" evidence="1">
    <location>
        <position position="1"/>
    </location>
</feature>
<dbReference type="EMBL" id="BQNB010016621">
    <property type="protein sequence ID" value="GJT53815.1"/>
    <property type="molecule type" value="Genomic_DNA"/>
</dbReference>
<sequence>QLNNLGREIKKVNEKVYAAQVGCELCKGPHYTKYCPLKEERKTLEESYYTQFDVPFQQGGQYRAAALGFYQRNNGNPSYQERRQTMEESLSKFMAESAKRHEENSNLIKKIRAATDSAIRNQGASIKALKIQIGQMNKVLQERGSRSLPISIETNPRDHVKLISTTDEADTFLICRLGKLAPTKLIIELADRTVKHPKGIAKNMLVGIDKFVFPIYFIVLDMAEDIKTPLIIGRPFLSTAHAKIDVFKRKITLRVRGDYIELNDLNEPLELRRNQVEDFGMGDIIVGRPFFREACVKTRQFDGMITIYKGNDSVTYQMARSHSRFKHLTNAQCNKMRPLLKVSAHDELKGISHPYKKLKRFYKGVLNLGPKYIKDEKVEEWLTRGHVSVHEME</sequence>
<reference evidence="1" key="2">
    <citation type="submission" date="2022-01" db="EMBL/GenBank/DDBJ databases">
        <authorList>
            <person name="Yamashiro T."/>
            <person name="Shiraishi A."/>
            <person name="Satake H."/>
            <person name="Nakayama K."/>
        </authorList>
    </citation>
    <scope>NUCLEOTIDE SEQUENCE</scope>
</reference>
<accession>A0ABQ5ES56</accession>
<keyword evidence="2" id="KW-1185">Reference proteome</keyword>
<name>A0ABQ5ES56_9ASTR</name>
<comment type="caution">
    <text evidence="1">The sequence shown here is derived from an EMBL/GenBank/DDBJ whole genome shotgun (WGS) entry which is preliminary data.</text>
</comment>
<dbReference type="PANTHER" id="PTHR33067">
    <property type="entry name" value="RNA-DIRECTED DNA POLYMERASE-RELATED"/>
    <property type="match status" value="1"/>
</dbReference>
<dbReference type="InterPro" id="IPR021109">
    <property type="entry name" value="Peptidase_aspartic_dom_sf"/>
</dbReference>
<evidence type="ECO:0000313" key="1">
    <source>
        <dbReference type="EMBL" id="GJT53815.1"/>
    </source>
</evidence>